<organism evidence="3 4">
    <name type="scientific">Lasallia pustulata</name>
    <dbReference type="NCBI Taxonomy" id="136370"/>
    <lineage>
        <taxon>Eukaryota</taxon>
        <taxon>Fungi</taxon>
        <taxon>Dikarya</taxon>
        <taxon>Ascomycota</taxon>
        <taxon>Pezizomycotina</taxon>
        <taxon>Lecanoromycetes</taxon>
        <taxon>OSLEUM clade</taxon>
        <taxon>Umbilicariomycetidae</taxon>
        <taxon>Umbilicariales</taxon>
        <taxon>Umbilicariaceae</taxon>
        <taxon>Lasallia</taxon>
    </lineage>
</organism>
<dbReference type="Proteomes" id="UP000324767">
    <property type="component" value="Unassembled WGS sequence"/>
</dbReference>
<keyword evidence="2" id="KW-1133">Transmembrane helix</keyword>
<reference evidence="3 4" key="1">
    <citation type="submission" date="2019-09" db="EMBL/GenBank/DDBJ databases">
        <title>The hologenome of the rock-dwelling lichen Lasallia pustulata.</title>
        <authorList>
            <person name="Greshake Tzovaras B."/>
            <person name="Segers F."/>
            <person name="Bicker A."/>
            <person name="Dal Grande F."/>
            <person name="Otte J."/>
            <person name="Hankeln T."/>
            <person name="Schmitt I."/>
            <person name="Ebersberger I."/>
        </authorList>
    </citation>
    <scope>NUCLEOTIDE SEQUENCE [LARGE SCALE GENOMIC DNA]</scope>
    <source>
        <strain evidence="3">A1-1</strain>
    </source>
</reference>
<keyword evidence="2" id="KW-0812">Transmembrane</keyword>
<evidence type="ECO:0000313" key="3">
    <source>
        <dbReference type="EMBL" id="KAA6411491.1"/>
    </source>
</evidence>
<keyword evidence="2" id="KW-0472">Membrane</keyword>
<feature type="region of interest" description="Disordered" evidence="1">
    <location>
        <begin position="145"/>
        <end position="210"/>
    </location>
</feature>
<evidence type="ECO:0000256" key="2">
    <source>
        <dbReference type="SAM" id="Phobius"/>
    </source>
</evidence>
<name>A0A5M8PSB5_9LECA</name>
<feature type="transmembrane region" description="Helical" evidence="2">
    <location>
        <begin position="99"/>
        <end position="120"/>
    </location>
</feature>
<protein>
    <submittedName>
        <fullName evidence="3">Uncharacterized protein</fullName>
    </submittedName>
</protein>
<feature type="compositionally biased region" description="Gly residues" evidence="1">
    <location>
        <begin position="386"/>
        <end position="398"/>
    </location>
</feature>
<feature type="compositionally biased region" description="Polar residues" evidence="1">
    <location>
        <begin position="278"/>
        <end position="294"/>
    </location>
</feature>
<feature type="compositionally biased region" description="Polar residues" evidence="1">
    <location>
        <begin position="147"/>
        <end position="158"/>
    </location>
</feature>
<accession>A0A5M8PSB5</accession>
<evidence type="ECO:0000256" key="1">
    <source>
        <dbReference type="SAM" id="MobiDB-lite"/>
    </source>
</evidence>
<gene>
    <name evidence="3" type="ORF">FRX48_04771</name>
</gene>
<dbReference type="AlphaFoldDB" id="A0A5M8PSB5"/>
<sequence length="413" mass="44154">MAPLPTIDYTLIPDLSISSLELDRRSSPADLPTDLSSLFLSDRESLQPSSSILKRSTTTLDISPHEPNHLLYKKSASPLTTFDPSAGSIPPTAINNKSVLFLFALLSVGLVLSSIWFFFWAKNGGCVFRRGDWAEYKSTVLRRKGPNGTTLSGATKTTDLGGGSIVSHSSTPSEISFAKTAPPPKAAKAAPTKKGPPKKPPPDVRAYRHERPARVACLNRAPRRHLTDCSATDPSAPYTDYSATATEPSEHAYNPHTPPPHPKKAPAAATPKPRHPSYTPNSESAFSVASNDSQRPLRPSNHSPTRHQPHAHSQHNNNHARQSTHSTPTRSRQSSPTKHGRSGTAARGRGSGGYTEPIDFSSRYAGSEAETEESRGTKSYFHPIPGLGGVGVGLGGGGGRRRDSLSDSEGEGS</sequence>
<feature type="region of interest" description="Disordered" evidence="1">
    <location>
        <begin position="248"/>
        <end position="413"/>
    </location>
</feature>
<evidence type="ECO:0000313" key="4">
    <source>
        <dbReference type="Proteomes" id="UP000324767"/>
    </source>
</evidence>
<comment type="caution">
    <text evidence="3">The sequence shown here is derived from an EMBL/GenBank/DDBJ whole genome shotgun (WGS) entry which is preliminary data.</text>
</comment>
<feature type="compositionally biased region" description="Low complexity" evidence="1">
    <location>
        <begin position="321"/>
        <end position="348"/>
    </location>
</feature>
<proteinExistence type="predicted"/>
<dbReference type="EMBL" id="VXIT01000007">
    <property type="protein sequence ID" value="KAA6411491.1"/>
    <property type="molecule type" value="Genomic_DNA"/>
</dbReference>
<feature type="compositionally biased region" description="Basic residues" evidence="1">
    <location>
        <begin position="304"/>
        <end position="313"/>
    </location>
</feature>
<feature type="compositionally biased region" description="Basic and acidic residues" evidence="1">
    <location>
        <begin position="200"/>
        <end position="210"/>
    </location>
</feature>
<dbReference type="OrthoDB" id="5393404at2759"/>